<name>G2TR13_HEYCO</name>
<dbReference type="RefSeq" id="WP_014096231.1">
    <property type="nucleotide sequence ID" value="NC_016023.1"/>
</dbReference>
<dbReference type="GO" id="GO:0005829">
    <property type="term" value="C:cytosol"/>
    <property type="evidence" value="ECO:0007669"/>
    <property type="project" value="TreeGrafter"/>
</dbReference>
<dbReference type="eggNOG" id="COG1061">
    <property type="taxonomic scope" value="Bacteria"/>
</dbReference>
<dbReference type="GO" id="GO:0005524">
    <property type="term" value="F:ATP binding"/>
    <property type="evidence" value="ECO:0007669"/>
    <property type="project" value="InterPro"/>
</dbReference>
<dbReference type="PROSITE" id="PS51194">
    <property type="entry name" value="HELICASE_CTER"/>
    <property type="match status" value="1"/>
</dbReference>
<feature type="domain" description="Helicase ATP-binding" evidence="1">
    <location>
        <begin position="33"/>
        <end position="203"/>
    </location>
</feature>
<dbReference type="GO" id="GO:0016787">
    <property type="term" value="F:hydrolase activity"/>
    <property type="evidence" value="ECO:0007669"/>
    <property type="project" value="InterPro"/>
</dbReference>
<dbReference type="InterPro" id="IPR006935">
    <property type="entry name" value="Helicase/UvrB_N"/>
</dbReference>
<dbReference type="InterPro" id="IPR027417">
    <property type="entry name" value="P-loop_NTPase"/>
</dbReference>
<evidence type="ECO:0000259" key="2">
    <source>
        <dbReference type="PROSITE" id="PS51194"/>
    </source>
</evidence>
<dbReference type="PANTHER" id="PTHR47396:SF1">
    <property type="entry name" value="ATP-DEPENDENT HELICASE IRC3-RELATED"/>
    <property type="match status" value="1"/>
</dbReference>
<dbReference type="PANTHER" id="PTHR47396">
    <property type="entry name" value="TYPE I RESTRICTION ENZYME ECOKI R PROTEIN"/>
    <property type="match status" value="1"/>
</dbReference>
<dbReference type="GO" id="GO:0003677">
    <property type="term" value="F:DNA binding"/>
    <property type="evidence" value="ECO:0007669"/>
    <property type="project" value="InterPro"/>
</dbReference>
<feature type="domain" description="Helicase C-terminal" evidence="2">
    <location>
        <begin position="270"/>
        <end position="438"/>
    </location>
</feature>
<evidence type="ECO:0000313" key="3">
    <source>
        <dbReference type="EMBL" id="AEP00089.1"/>
    </source>
</evidence>
<accession>G2TR13</accession>
<protein>
    <submittedName>
        <fullName evidence="3">Type III restriction protein res subunit</fullName>
    </submittedName>
</protein>
<evidence type="ECO:0000313" key="4">
    <source>
        <dbReference type="Proteomes" id="UP000009283"/>
    </source>
</evidence>
<dbReference type="OrthoDB" id="9802848at2"/>
<dbReference type="PROSITE" id="PS51192">
    <property type="entry name" value="HELICASE_ATP_BIND_1"/>
    <property type="match status" value="1"/>
</dbReference>
<dbReference type="Gene3D" id="3.40.50.300">
    <property type="entry name" value="P-loop containing nucleotide triphosphate hydrolases"/>
    <property type="match status" value="2"/>
</dbReference>
<gene>
    <name evidence="3" type="ORF">Bcoa_0871</name>
</gene>
<dbReference type="SUPFAM" id="SSF52540">
    <property type="entry name" value="P-loop containing nucleoside triphosphate hydrolases"/>
    <property type="match status" value="1"/>
</dbReference>
<dbReference type="Pfam" id="PF00271">
    <property type="entry name" value="Helicase_C"/>
    <property type="match status" value="1"/>
</dbReference>
<sequence>MPSIFETREPYISENINLRIPQREAFQSIKVYYSRSENERETAIILPVGCGKSGLITITPFALKSKRTLVIAPGLNIASQLFKDFDPSQEELFYSKCHVLNTPPYPEPAEIRGKTTNLSDLEEAEVVITNIQQLQGVNNRWLSSLPADFFDLILVDEAHHNVAESWNIIRRAFPNANIVNYSATPRRADGQIMSGQVIYTFPIFRAIEEGYVKRLKAIVLNPRTLKYVRRQDGQEIEVSLDEVKRLGETDSDFRRSIVTSQETLFTIVDSSIRALNQIREESGNSNHKIIASALNRQHCIQVMEAYRARGLRAAYVHSLQDDADNDRVLSQLKNHQLDVIVQVRKLGEGFDHPYLSVAAIFSVFNELSPFVQFVGRVMRTVDQNSPDSLNNQGTVVFHAGSNIARLWEDFQEFSQADREFFDQLLPMEDFDFSKSDEIIIEPTSTNTSRNRRTNQVEIREQEGVSIIEIPLVLEDDEVKKALELLKSKGVTLEDIQISYKHHPIPTTKQRERQAARRALDETVRNNVSFILRQQGMNPQGHDLDRRRLGRSNFVILKAAVDKKINDFVGKDSGKRDEFSKNELDTIREKLNYIINEALQEVL</sequence>
<reference evidence="3 4" key="1">
    <citation type="journal article" date="2011" name="Stand. Genomic Sci.">
        <title>Complete Genome Sequence of a thermotolerant sporogenic lactic acid bacterium, Bacillus coagulans strain 36D1.</title>
        <authorList>
            <person name="Rhee M.S."/>
            <person name="Moritz B.E."/>
            <person name="Xie G."/>
            <person name="Glavina Del Rio T."/>
            <person name="Dalin E."/>
            <person name="Tice H."/>
            <person name="Bruce D."/>
            <person name="Goodwin L."/>
            <person name="Chertkov O."/>
            <person name="Brettin T."/>
            <person name="Han C."/>
            <person name="Detter C."/>
            <person name="Pitluck S."/>
            <person name="Land M.L."/>
            <person name="Patel M."/>
            <person name="Ou M."/>
            <person name="Harbrucker R."/>
            <person name="Ingram L.O."/>
            <person name="Shanmugam K.T."/>
        </authorList>
    </citation>
    <scope>NUCLEOTIDE SEQUENCE [LARGE SCALE GENOMIC DNA]</scope>
    <source>
        <strain evidence="3 4">36D1</strain>
    </source>
</reference>
<dbReference type="EMBL" id="CP003056">
    <property type="protein sequence ID" value="AEP00089.1"/>
    <property type="molecule type" value="Genomic_DNA"/>
</dbReference>
<dbReference type="Proteomes" id="UP000009283">
    <property type="component" value="Chromosome"/>
</dbReference>
<dbReference type="Pfam" id="PF04851">
    <property type="entry name" value="ResIII"/>
    <property type="match status" value="1"/>
</dbReference>
<dbReference type="InterPro" id="IPR050742">
    <property type="entry name" value="Helicase_Restrict-Modif_Enz"/>
</dbReference>
<dbReference type="HOGENOM" id="CLU_019933_0_0_9"/>
<organism evidence="3 4">
    <name type="scientific">Heyndrickxia coagulans 36D1</name>
    <dbReference type="NCBI Taxonomy" id="345219"/>
    <lineage>
        <taxon>Bacteria</taxon>
        <taxon>Bacillati</taxon>
        <taxon>Bacillota</taxon>
        <taxon>Bacilli</taxon>
        <taxon>Bacillales</taxon>
        <taxon>Bacillaceae</taxon>
        <taxon>Heyndrickxia</taxon>
    </lineage>
</organism>
<evidence type="ECO:0000259" key="1">
    <source>
        <dbReference type="PROSITE" id="PS51192"/>
    </source>
</evidence>
<dbReference type="InterPro" id="IPR001650">
    <property type="entry name" value="Helicase_C-like"/>
</dbReference>
<dbReference type="KEGG" id="bag:Bcoa_0871"/>
<proteinExistence type="predicted"/>
<dbReference type="SMART" id="SM00487">
    <property type="entry name" value="DEXDc"/>
    <property type="match status" value="1"/>
</dbReference>
<dbReference type="AlphaFoldDB" id="G2TR13"/>
<dbReference type="CDD" id="cd18785">
    <property type="entry name" value="SF2_C"/>
    <property type="match status" value="1"/>
</dbReference>
<dbReference type="InterPro" id="IPR014001">
    <property type="entry name" value="Helicase_ATP-bd"/>
</dbReference>